<dbReference type="OMA" id="HLKPMAT"/>
<accession>A0A0E0NJS2</accession>
<reference evidence="2" key="2">
    <citation type="submission" date="2015-06" db="UniProtKB">
        <authorList>
            <consortium name="EnsemblPlants"/>
        </authorList>
    </citation>
    <scope>IDENTIFICATION</scope>
</reference>
<dbReference type="Gramene" id="ORUFI02G30870.1">
    <property type="protein sequence ID" value="ORUFI02G30870.1"/>
    <property type="gene ID" value="ORUFI02G30870"/>
</dbReference>
<evidence type="ECO:0000256" key="1">
    <source>
        <dbReference type="SAM" id="Phobius"/>
    </source>
</evidence>
<evidence type="ECO:0000313" key="2">
    <source>
        <dbReference type="EnsemblPlants" id="ORUFI02G30870.1"/>
    </source>
</evidence>
<dbReference type="HOGENOM" id="CLU_1932984_0_0_1"/>
<sequence>MSSSNTDSSDECLTLPPHRTNSILTFVSLTIAIASCLVPLISTGVSPPARRTLGSAAAADCVVATRRLWRDFPFSGLFSLVGALLALLVDLSALSHLKPMATSTRRRRRPHQPYVPIPTTEVPHLQALRRDEPQ</sequence>
<dbReference type="EnsemblPlants" id="ORUFI02G30870.1">
    <property type="protein sequence ID" value="ORUFI02G30870.1"/>
    <property type="gene ID" value="ORUFI02G30870"/>
</dbReference>
<dbReference type="Proteomes" id="UP000008022">
    <property type="component" value="Unassembled WGS sequence"/>
</dbReference>
<organism evidence="2 3">
    <name type="scientific">Oryza rufipogon</name>
    <name type="common">Brownbeard rice</name>
    <name type="synonym">Asian wild rice</name>
    <dbReference type="NCBI Taxonomy" id="4529"/>
    <lineage>
        <taxon>Eukaryota</taxon>
        <taxon>Viridiplantae</taxon>
        <taxon>Streptophyta</taxon>
        <taxon>Embryophyta</taxon>
        <taxon>Tracheophyta</taxon>
        <taxon>Spermatophyta</taxon>
        <taxon>Magnoliopsida</taxon>
        <taxon>Liliopsida</taxon>
        <taxon>Poales</taxon>
        <taxon>Poaceae</taxon>
        <taxon>BOP clade</taxon>
        <taxon>Oryzoideae</taxon>
        <taxon>Oryzeae</taxon>
        <taxon>Oryzinae</taxon>
        <taxon>Oryza</taxon>
    </lineage>
</organism>
<name>A0A0E0NJS2_ORYRU</name>
<proteinExistence type="predicted"/>
<protein>
    <submittedName>
        <fullName evidence="2">Uncharacterized protein</fullName>
    </submittedName>
</protein>
<keyword evidence="1" id="KW-1133">Transmembrane helix</keyword>
<keyword evidence="1" id="KW-0812">Transmembrane</keyword>
<dbReference type="AlphaFoldDB" id="A0A0E0NJS2"/>
<feature type="transmembrane region" description="Helical" evidence="1">
    <location>
        <begin position="23"/>
        <end position="42"/>
    </location>
</feature>
<keyword evidence="1" id="KW-0472">Membrane</keyword>
<evidence type="ECO:0000313" key="3">
    <source>
        <dbReference type="Proteomes" id="UP000008022"/>
    </source>
</evidence>
<feature type="transmembrane region" description="Helical" evidence="1">
    <location>
        <begin position="77"/>
        <end position="97"/>
    </location>
</feature>
<reference evidence="3" key="1">
    <citation type="submission" date="2013-06" db="EMBL/GenBank/DDBJ databases">
        <authorList>
            <person name="Zhao Q."/>
        </authorList>
    </citation>
    <scope>NUCLEOTIDE SEQUENCE</scope>
    <source>
        <strain evidence="3">cv. W1943</strain>
    </source>
</reference>
<dbReference type="STRING" id="4529.A0A0E0NJS2"/>
<keyword evidence="3" id="KW-1185">Reference proteome</keyword>